<dbReference type="GO" id="GO:0046983">
    <property type="term" value="F:protein dimerization activity"/>
    <property type="evidence" value="ECO:0007669"/>
    <property type="project" value="InterPro"/>
</dbReference>
<dbReference type="InterPro" id="IPR012337">
    <property type="entry name" value="RNaseH-like_sf"/>
</dbReference>
<protein>
    <recommendedName>
        <fullName evidence="1">HAT C-terminal dimerisation domain-containing protein</fullName>
    </recommendedName>
</protein>
<keyword evidence="2" id="KW-1185">Reference proteome</keyword>
<dbReference type="Proteomes" id="UP000887565">
    <property type="component" value="Unplaced"/>
</dbReference>
<dbReference type="AlphaFoldDB" id="A0A915I3F4"/>
<accession>A0A915I3F4</accession>
<evidence type="ECO:0000259" key="1">
    <source>
        <dbReference type="Pfam" id="PF05699"/>
    </source>
</evidence>
<sequence>MDKRNALDRTPQRRTELSIAVNSAHKKATTVTPGKTILMRNVLYAIQNELPISNAEKLHSLFACHLKQLEDEWINENPENCKSTPFNLSGMNSHTSNFSSYQFLDAMNKYVENDQLAELRDSKSFSIHIDESTDISKTKLLLVYTQHVHVASGAVKHMFRKAIELENLDAKAISKKILSYFEENEIDGRKLVMFTSDGAAVMLGSKNGTAMRIKRALNIPHVISFHCVAHLEALGVKDICMKPEHESIMRLEYTLNDLVNFLNTHKHRIELKSLANLLDTEFTNLAPWISVRWLSQSLCVQSVVKNLPLVLMYLENSSHDYPLAEGLFKRMKSVDFLVKIHALNDVLMHLNTLNELYQREKLHPYDVKLFADSVCTLLTKLVESHESIRNSKSMQLLQNRLNSDDEAHKVKYRIKIGRHSTIDHEKIVEECEKSALDQVTNFTMDVIASIKKRVNENDSSLLKATMIFDLRSHIDELFTTNQLDDAIELLGTTYSEFGVQCLNKSGPTCAASWTTALWHCINFKEVFPNLAILAEKILCFNASNASVERGFSIVHRLKSKTRSRTNLQCIQQFKAMHLDQLLRLEKCDSSFKNFDFGAAYKLWSESVRYKCGDEVKKRQKPVLS</sequence>
<name>A0A915I3F4_ROMCU</name>
<proteinExistence type="predicted"/>
<dbReference type="PANTHER" id="PTHR46880:SF5">
    <property type="entry name" value="DUF4371 DOMAIN-CONTAINING PROTEIN"/>
    <property type="match status" value="1"/>
</dbReference>
<dbReference type="OMA" id="EDEWINE"/>
<evidence type="ECO:0000313" key="2">
    <source>
        <dbReference type="Proteomes" id="UP000887565"/>
    </source>
</evidence>
<organism evidence="2 3">
    <name type="scientific">Romanomermis culicivorax</name>
    <name type="common">Nematode worm</name>
    <dbReference type="NCBI Taxonomy" id="13658"/>
    <lineage>
        <taxon>Eukaryota</taxon>
        <taxon>Metazoa</taxon>
        <taxon>Ecdysozoa</taxon>
        <taxon>Nematoda</taxon>
        <taxon>Enoplea</taxon>
        <taxon>Dorylaimia</taxon>
        <taxon>Mermithida</taxon>
        <taxon>Mermithoidea</taxon>
        <taxon>Mermithidae</taxon>
        <taxon>Romanomermis</taxon>
    </lineage>
</organism>
<dbReference type="Pfam" id="PF05699">
    <property type="entry name" value="Dimer_Tnp_hAT"/>
    <property type="match status" value="1"/>
</dbReference>
<reference evidence="3" key="1">
    <citation type="submission" date="2022-11" db="UniProtKB">
        <authorList>
            <consortium name="WormBaseParasite"/>
        </authorList>
    </citation>
    <scope>IDENTIFICATION</scope>
</reference>
<feature type="domain" description="HAT C-terminal dimerisation" evidence="1">
    <location>
        <begin position="518"/>
        <end position="567"/>
    </location>
</feature>
<dbReference type="InterPro" id="IPR008906">
    <property type="entry name" value="HATC_C_dom"/>
</dbReference>
<dbReference type="SUPFAM" id="SSF53098">
    <property type="entry name" value="Ribonuclease H-like"/>
    <property type="match status" value="1"/>
</dbReference>
<evidence type="ECO:0000313" key="3">
    <source>
        <dbReference type="WBParaSite" id="nRc.2.0.1.t08663-RA"/>
    </source>
</evidence>
<dbReference type="WBParaSite" id="nRc.2.0.1.t08663-RA">
    <property type="protein sequence ID" value="nRc.2.0.1.t08663-RA"/>
    <property type="gene ID" value="nRc.2.0.1.g08663"/>
</dbReference>
<dbReference type="PANTHER" id="PTHR46880">
    <property type="entry name" value="RAS-ASSOCIATING DOMAIN-CONTAINING PROTEIN"/>
    <property type="match status" value="1"/>
</dbReference>